<dbReference type="Gene3D" id="3.30.497.10">
    <property type="entry name" value="Antithrombin, subunit I, domain 2"/>
    <property type="match status" value="1"/>
</dbReference>
<evidence type="ECO:0000313" key="2">
    <source>
        <dbReference type="Ensembl" id="ENSSMRP00000011058.1"/>
    </source>
</evidence>
<dbReference type="InterPro" id="IPR023796">
    <property type="entry name" value="Serpin_dom"/>
</dbReference>
<dbReference type="Proteomes" id="UP000694421">
    <property type="component" value="Unplaced"/>
</dbReference>
<organism evidence="2 3">
    <name type="scientific">Salvator merianae</name>
    <name type="common">Argentine black and white tegu</name>
    <name type="synonym">Tupinambis merianae</name>
    <dbReference type="NCBI Taxonomy" id="96440"/>
    <lineage>
        <taxon>Eukaryota</taxon>
        <taxon>Metazoa</taxon>
        <taxon>Chordata</taxon>
        <taxon>Craniata</taxon>
        <taxon>Vertebrata</taxon>
        <taxon>Euteleostomi</taxon>
        <taxon>Lepidosauria</taxon>
        <taxon>Squamata</taxon>
        <taxon>Bifurcata</taxon>
        <taxon>Unidentata</taxon>
        <taxon>Episquamata</taxon>
        <taxon>Laterata</taxon>
        <taxon>Teiioidea</taxon>
        <taxon>Teiidae</taxon>
        <taxon>Salvator</taxon>
    </lineage>
</organism>
<sequence length="64" mass="7004">MDLRSISYTLPKAITAFGLDLYKKLNTDDTCKNTFFSPLSISVALSMVLLGTKGGSKTQMEKVN</sequence>
<keyword evidence="3" id="KW-1185">Reference proteome</keyword>
<proteinExistence type="predicted"/>
<reference evidence="2" key="1">
    <citation type="submission" date="2025-08" db="UniProtKB">
        <authorList>
            <consortium name="Ensembl"/>
        </authorList>
    </citation>
    <scope>IDENTIFICATION</scope>
</reference>
<dbReference type="GeneTree" id="ENSGT01150000289856"/>
<accession>A0A8D0BHP4</accession>
<feature type="domain" description="Serpin" evidence="1">
    <location>
        <begin position="13"/>
        <end position="63"/>
    </location>
</feature>
<reference evidence="2" key="2">
    <citation type="submission" date="2025-09" db="UniProtKB">
        <authorList>
            <consortium name="Ensembl"/>
        </authorList>
    </citation>
    <scope>IDENTIFICATION</scope>
</reference>
<dbReference type="SUPFAM" id="SSF56574">
    <property type="entry name" value="Serpins"/>
    <property type="match status" value="1"/>
</dbReference>
<evidence type="ECO:0000313" key="3">
    <source>
        <dbReference type="Proteomes" id="UP000694421"/>
    </source>
</evidence>
<evidence type="ECO:0000259" key="1">
    <source>
        <dbReference type="Pfam" id="PF00079"/>
    </source>
</evidence>
<protein>
    <recommendedName>
        <fullName evidence="1">Serpin domain-containing protein</fullName>
    </recommendedName>
</protein>
<dbReference type="AlphaFoldDB" id="A0A8D0BHP4"/>
<dbReference type="Pfam" id="PF00079">
    <property type="entry name" value="Serpin"/>
    <property type="match status" value="1"/>
</dbReference>
<dbReference type="Ensembl" id="ENSSMRT00000012871.1">
    <property type="protein sequence ID" value="ENSSMRP00000011058.1"/>
    <property type="gene ID" value="ENSSMRG00000008707.1"/>
</dbReference>
<dbReference type="InterPro" id="IPR036186">
    <property type="entry name" value="Serpin_sf"/>
</dbReference>
<name>A0A8D0BHP4_SALMN</name>
<dbReference type="InterPro" id="IPR042178">
    <property type="entry name" value="Serpin_sf_1"/>
</dbReference>